<dbReference type="PROSITE" id="PS00786">
    <property type="entry name" value="5_NUCLEOTIDASE_2"/>
    <property type="match status" value="1"/>
</dbReference>
<name>D8E020_9BACT</name>
<dbReference type="PANTHER" id="PTHR11575:SF24">
    <property type="entry name" value="5'-NUCLEOTIDASE"/>
    <property type="match status" value="1"/>
</dbReference>
<keyword evidence="4" id="KW-1185">Reference proteome</keyword>
<dbReference type="GO" id="GO:0046872">
    <property type="term" value="F:metal ion binding"/>
    <property type="evidence" value="ECO:0007669"/>
    <property type="project" value="InterPro"/>
</dbReference>
<proteinExistence type="inferred from homology"/>
<evidence type="ECO:0000259" key="2">
    <source>
        <dbReference type="Pfam" id="PF00149"/>
    </source>
</evidence>
<dbReference type="Pfam" id="PF00149">
    <property type="entry name" value="Metallophos"/>
    <property type="match status" value="1"/>
</dbReference>
<dbReference type="InterPro" id="IPR004843">
    <property type="entry name" value="Calcineurin-like_PHP"/>
</dbReference>
<evidence type="ECO:0000313" key="4">
    <source>
        <dbReference type="Proteomes" id="UP000004524"/>
    </source>
</evidence>
<dbReference type="AlphaFoldDB" id="D8E020"/>
<gene>
    <name evidence="3" type="ORF">PBR_1110</name>
</gene>
<comment type="caution">
    <text evidence="3">The sequence shown here is derived from an EMBL/GenBank/DDBJ whole genome shotgun (WGS) entry which is preliminary data.</text>
</comment>
<dbReference type="InterPro" id="IPR006146">
    <property type="entry name" value="5'-Nucleotdase_CS"/>
</dbReference>
<dbReference type="PANTHER" id="PTHR11575">
    <property type="entry name" value="5'-NUCLEOTIDASE-RELATED"/>
    <property type="match status" value="1"/>
</dbReference>
<dbReference type="InterPro" id="IPR029052">
    <property type="entry name" value="Metallo-depent_PP-like"/>
</dbReference>
<dbReference type="PRINTS" id="PR01607">
    <property type="entry name" value="APYRASEFAMLY"/>
</dbReference>
<dbReference type="EMBL" id="ADWO01000092">
    <property type="protein sequence ID" value="EFI70951.1"/>
    <property type="molecule type" value="Genomic_DNA"/>
</dbReference>
<dbReference type="GO" id="GO:0000166">
    <property type="term" value="F:nucleotide binding"/>
    <property type="evidence" value="ECO:0007669"/>
    <property type="project" value="InterPro"/>
</dbReference>
<dbReference type="STRING" id="77095.SAMN05216455_108126"/>
<comment type="similarity">
    <text evidence="1">Belongs to the 5'-nucleotidase family.</text>
</comment>
<dbReference type="CDD" id="cd00845">
    <property type="entry name" value="MPP_UshA_N_like"/>
    <property type="match status" value="1"/>
</dbReference>
<reference evidence="3 4" key="1">
    <citation type="journal article" date="2010" name="Microb. Ecol.">
        <title>Comparative genome analysis of Prevotella ruminicola and Prevotella bryantii: insights into their environmental niche.</title>
        <authorList>
            <consortium name="North American Consortium for Rumen Bacteria"/>
            <person name="Purushe J."/>
            <person name="Fouts D.E."/>
            <person name="Morrison M."/>
            <person name="White B.A."/>
            <person name="Mackie R.I."/>
            <person name="Coutinho P.M."/>
            <person name="Henrissat B."/>
            <person name="Nelson K.E."/>
        </authorList>
    </citation>
    <scope>NUCLEOTIDE SEQUENCE [LARGE SCALE GENOMIC DNA]</scope>
    <source>
        <strain evidence="3 4">B14</strain>
    </source>
</reference>
<dbReference type="Proteomes" id="UP000004524">
    <property type="component" value="Unassembled WGS sequence"/>
</dbReference>
<feature type="domain" description="Calcineurin-like phosphoesterase" evidence="2">
    <location>
        <begin position="36"/>
        <end position="251"/>
    </location>
</feature>
<dbReference type="GO" id="GO:0009166">
    <property type="term" value="P:nucleotide catabolic process"/>
    <property type="evidence" value="ECO:0007669"/>
    <property type="project" value="InterPro"/>
</dbReference>
<dbReference type="SUPFAM" id="SSF56300">
    <property type="entry name" value="Metallo-dependent phosphatases"/>
    <property type="match status" value="1"/>
</dbReference>
<evidence type="ECO:0000256" key="1">
    <source>
        <dbReference type="ARBA" id="ARBA00006654"/>
    </source>
</evidence>
<sequence>MKVELKWLNNMKIKNILLGCLFLLVLPSFAQKHLEILHTNDTHSCIMPLSKNLADTMLADRGGYIRRISMLKEERKKNPYILLFDSGDFSQGSPYYTLYKGDVEIGLMNQMGYDAVTIGNHEFDFGLENMARLFKKANFPIICSNYDFTGTPLQDIVKPYIILRRNGIKIGVFALCPKLDGLVSKNNYGSVVYLSPIEVGQKMASFLKKSKKCDVVILLSHLGWNIEGDDDNALISQTNNIDLVLGGHSHSFLKELEYVPNKDGKLIPVDQNGKSGLFIGKVFLDFQKK</sequence>
<dbReference type="InterPro" id="IPR006179">
    <property type="entry name" value="5_nucleotidase/apyrase"/>
</dbReference>
<evidence type="ECO:0000313" key="3">
    <source>
        <dbReference type="EMBL" id="EFI70951.1"/>
    </source>
</evidence>
<dbReference type="Gene3D" id="3.60.21.10">
    <property type="match status" value="1"/>
</dbReference>
<accession>D8E020</accession>
<protein>
    <submittedName>
        <fullName evidence="3">Putative 5-nucleotidase</fullName>
    </submittedName>
</protein>
<organism evidence="3 4">
    <name type="scientific">Segatella baroniae B14</name>
    <dbReference type="NCBI Taxonomy" id="752555"/>
    <lineage>
        <taxon>Bacteria</taxon>
        <taxon>Pseudomonadati</taxon>
        <taxon>Bacteroidota</taxon>
        <taxon>Bacteroidia</taxon>
        <taxon>Bacteroidales</taxon>
        <taxon>Prevotellaceae</taxon>
        <taxon>Segatella</taxon>
    </lineage>
</organism>
<dbReference type="GO" id="GO:0016788">
    <property type="term" value="F:hydrolase activity, acting on ester bonds"/>
    <property type="evidence" value="ECO:0007669"/>
    <property type="project" value="InterPro"/>
</dbReference>